<protein>
    <submittedName>
        <fullName evidence="5">Altronate dehydratase</fullName>
    </submittedName>
</protein>
<dbReference type="InterPro" id="IPR007392">
    <property type="entry name" value="GD_AH_second"/>
</dbReference>
<dbReference type="KEGG" id="tfr:BR63_11840"/>
<keyword evidence="6" id="KW-1185">Reference proteome</keyword>
<dbReference type="RefSeq" id="WP_034420380.1">
    <property type="nucleotide sequence ID" value="NZ_CP045798.1"/>
</dbReference>
<feature type="domain" description="D-galactarate/Altronate dehydratase C-terminal" evidence="4">
    <location>
        <begin position="144"/>
        <end position="382"/>
    </location>
</feature>
<dbReference type="Proteomes" id="UP000515847">
    <property type="component" value="Chromosome"/>
</dbReference>
<evidence type="ECO:0000259" key="4">
    <source>
        <dbReference type="Pfam" id="PF20629"/>
    </source>
</evidence>
<reference evidence="5 6" key="1">
    <citation type="journal article" date="2019" name="Front. Microbiol.">
        <title>Thermoanaerosceptrum fracticalcis gen. nov. sp. nov., a Novel Fumarate-Fermenting Microorganism From a Deep Fractured Carbonate Aquifer of the US Great Basin.</title>
        <authorList>
            <person name="Hamilton-Brehm S.D."/>
            <person name="Stewart L.E."/>
            <person name="Zavarin M."/>
            <person name="Caldwell M."/>
            <person name="Lawson P.A."/>
            <person name="Onstott T.C."/>
            <person name="Grzymski J."/>
            <person name="Neveux I."/>
            <person name="Lollar B.S."/>
            <person name="Russell C.E."/>
            <person name="Moser D.P."/>
        </authorList>
    </citation>
    <scope>NUCLEOTIDE SEQUENCE [LARGE SCALE GENOMIC DNA]</scope>
    <source>
        <strain evidence="5 6">DRI-13</strain>
    </source>
</reference>
<dbReference type="GO" id="GO:0019698">
    <property type="term" value="P:D-galacturonate catabolic process"/>
    <property type="evidence" value="ECO:0007669"/>
    <property type="project" value="TreeGrafter"/>
</dbReference>
<sequence length="386" mass="40938">MKELLGYWRPDEQVGIRNHLVIMSSVVCANRATELIAAAVPGAIPITHQHGCAQIGADMEMVFRTLEGTGKNPNVGAVLVVGLGCESVDAADLAGRIAVSGKPVDFVSIQKSGGTARTVEAGTKKAIKMAERLGQARREPFGWEHLILGTECGGSDTTSGIAANPVTGGVADRVVNLGGTVILSETPEIIGAEHIMAKRAVTPELGQQFLELIKQVEARYLRLGANFRGGNPSPGNVKGGLTTLEEKSLGAIHKAGTSKFQEILDYGERPSKKGLVVMDTPGHDVESLTGMAAGGSQVSIFTTGRGTPTGHPICPIIKVTGNPQTWERMGDDMDINASTVIMGRETLADVEEHLFRYLVEVINGRLARAEVMGHREFGITRLSMSL</sequence>
<dbReference type="InterPro" id="IPR048332">
    <property type="entry name" value="GD_AH_C"/>
</dbReference>
<dbReference type="AlphaFoldDB" id="A0A7G6E4D7"/>
<evidence type="ECO:0000313" key="6">
    <source>
        <dbReference type="Proteomes" id="UP000515847"/>
    </source>
</evidence>
<organism evidence="5 6">
    <name type="scientific">Thermanaerosceptrum fracticalcis</name>
    <dbReference type="NCBI Taxonomy" id="1712410"/>
    <lineage>
        <taxon>Bacteria</taxon>
        <taxon>Bacillati</taxon>
        <taxon>Bacillota</taxon>
        <taxon>Clostridia</taxon>
        <taxon>Eubacteriales</taxon>
        <taxon>Peptococcaceae</taxon>
        <taxon>Thermanaerosceptrum</taxon>
    </lineage>
</organism>
<dbReference type="Pfam" id="PF04295">
    <property type="entry name" value="GD_AH_second"/>
    <property type="match status" value="1"/>
</dbReference>
<evidence type="ECO:0000313" key="5">
    <source>
        <dbReference type="EMBL" id="QNB46941.1"/>
    </source>
</evidence>
<feature type="domain" description="D-galactarate/Altronate dehydratase second" evidence="3">
    <location>
        <begin position="6"/>
        <end position="132"/>
    </location>
</feature>
<dbReference type="OrthoDB" id="9804574at2"/>
<evidence type="ECO:0000256" key="1">
    <source>
        <dbReference type="ARBA" id="ARBA00010986"/>
    </source>
</evidence>
<evidence type="ECO:0000256" key="2">
    <source>
        <dbReference type="ARBA" id="ARBA00023239"/>
    </source>
</evidence>
<dbReference type="Pfam" id="PF20629">
    <property type="entry name" value="GD_AH_C"/>
    <property type="match status" value="1"/>
</dbReference>
<dbReference type="EMBL" id="CP045798">
    <property type="protein sequence ID" value="QNB46941.1"/>
    <property type="molecule type" value="Genomic_DNA"/>
</dbReference>
<dbReference type="PANTHER" id="PTHR30536">
    <property type="entry name" value="ALTRONATE/GALACTARATE DEHYDRATASE"/>
    <property type="match status" value="1"/>
</dbReference>
<evidence type="ECO:0000259" key="3">
    <source>
        <dbReference type="Pfam" id="PF04295"/>
    </source>
</evidence>
<dbReference type="GO" id="GO:0016829">
    <property type="term" value="F:lyase activity"/>
    <property type="evidence" value="ECO:0007669"/>
    <property type="project" value="UniProtKB-KW"/>
</dbReference>
<comment type="similarity">
    <text evidence="1">Belongs to the UxaA family.</text>
</comment>
<keyword evidence="2" id="KW-0456">Lyase</keyword>
<dbReference type="PANTHER" id="PTHR30536:SF5">
    <property type="entry name" value="ALTRONATE DEHYDRATASE"/>
    <property type="match status" value="1"/>
</dbReference>
<name>A0A7G6E4D7_THEFR</name>
<dbReference type="InterPro" id="IPR052172">
    <property type="entry name" value="UxaA_altronate/galactarate_dh"/>
</dbReference>
<gene>
    <name evidence="5" type="ORF">BR63_11840</name>
</gene>
<accession>A0A7G6E4D7</accession>
<proteinExistence type="inferred from homology"/>